<dbReference type="GO" id="GO:0008270">
    <property type="term" value="F:zinc ion binding"/>
    <property type="evidence" value="ECO:0007669"/>
    <property type="project" value="InterPro"/>
</dbReference>
<keyword evidence="5" id="KW-1185">Reference proteome</keyword>
<dbReference type="Proteomes" id="UP000799771">
    <property type="component" value="Unassembled WGS sequence"/>
</dbReference>
<dbReference type="InterPro" id="IPR007219">
    <property type="entry name" value="XnlR_reg_dom"/>
</dbReference>
<evidence type="ECO:0000259" key="3">
    <source>
        <dbReference type="SMART" id="SM00906"/>
    </source>
</evidence>
<dbReference type="EMBL" id="ML977503">
    <property type="protein sequence ID" value="KAF2131108.1"/>
    <property type="molecule type" value="Genomic_DNA"/>
</dbReference>
<protein>
    <recommendedName>
        <fullName evidence="3">Xylanolytic transcriptional activator regulatory domain-containing protein</fullName>
    </recommendedName>
</protein>
<dbReference type="GeneID" id="54402997"/>
<feature type="domain" description="Xylanolytic transcriptional activator regulatory" evidence="3">
    <location>
        <begin position="216"/>
        <end position="289"/>
    </location>
</feature>
<dbReference type="SMART" id="SM00906">
    <property type="entry name" value="Fungal_trans"/>
    <property type="match status" value="1"/>
</dbReference>
<feature type="region of interest" description="Disordered" evidence="2">
    <location>
        <begin position="301"/>
        <end position="324"/>
    </location>
</feature>
<dbReference type="RefSeq" id="XP_033525495.1">
    <property type="nucleotide sequence ID" value="XM_033662565.1"/>
</dbReference>
<dbReference type="PANTHER" id="PTHR47654:SF5">
    <property type="entry name" value="TRANSCRIPTION FACTOR DOMAIN-CONTAINING PROTEIN"/>
    <property type="match status" value="1"/>
</dbReference>
<proteinExistence type="predicted"/>
<dbReference type="PANTHER" id="PTHR47654">
    <property type="entry name" value="ZN(II)2CYS6 TRANSCRIPTION FACTOR (EUROFUNG)-RELATED"/>
    <property type="match status" value="1"/>
</dbReference>
<dbReference type="GO" id="GO:0006351">
    <property type="term" value="P:DNA-templated transcription"/>
    <property type="evidence" value="ECO:0007669"/>
    <property type="project" value="InterPro"/>
</dbReference>
<feature type="region of interest" description="Disordered" evidence="2">
    <location>
        <begin position="38"/>
        <end position="66"/>
    </location>
</feature>
<sequence>MDTESLDLLDENLNTNDRARATGFVGKNSEIQWLRAAATAETDRADDEARRAGHQPRGSYAPGSDQVSSFSFWADDENVDVDFYVDPYELPQPETAEHLLLCYMAKVQDSFPILARKFFEDQFRRCFTAVHNGNAPQLNPMWQAILNLVFAIGAKYSHLVKASWRADERDHLIYQARARAFGLNESTITNHSDLYQIQMLGLLAFYWLTVGQINRAWTIIGMALRSAFSLGFHVRNEDPSASIATREKHVRTWWSLYSLERTLSIVTGRPSIIVDSCCSVPWPIAVPEEQMSAIHRMRTGSTTTLSSPTEAHAGTEPFRAPASLGSARADSGSYFKAAIQLSNITQSILTSLYSAGTMIRSPGEIQLDMAQLGVRLDQWVAALPAEFNFQMTPNSTSMTFFRERMLLGFQLCSARMLLTRPCLGGRRHTRKDEHEASSTRRIATSCIDAAKTVIDFLPDDPNPLFIYDQGPWWCIVHHMMQALSVFLLGLSSASPTSNGNLVLVHYVKKTVRWLRSMPDPVAGRAYSVALRSSEGIIRRLSLDFSDLWIEDAMMVRRREEPEPAPPAGIPGYLSTQFTMAPPSATHATMTTFAAYDGIMTDADFPTLNRVHTLHDPYYVTK</sequence>
<dbReference type="GO" id="GO:0003677">
    <property type="term" value="F:DNA binding"/>
    <property type="evidence" value="ECO:0007669"/>
    <property type="project" value="InterPro"/>
</dbReference>
<evidence type="ECO:0000313" key="4">
    <source>
        <dbReference type="EMBL" id="KAF2131108.1"/>
    </source>
</evidence>
<evidence type="ECO:0000256" key="1">
    <source>
        <dbReference type="ARBA" id="ARBA00023242"/>
    </source>
</evidence>
<dbReference type="Pfam" id="PF04082">
    <property type="entry name" value="Fungal_trans"/>
    <property type="match status" value="1"/>
</dbReference>
<evidence type="ECO:0000256" key="2">
    <source>
        <dbReference type="SAM" id="MobiDB-lite"/>
    </source>
</evidence>
<dbReference type="CDD" id="cd12148">
    <property type="entry name" value="fungal_TF_MHR"/>
    <property type="match status" value="1"/>
</dbReference>
<feature type="compositionally biased region" description="Basic and acidic residues" evidence="2">
    <location>
        <begin position="41"/>
        <end position="51"/>
    </location>
</feature>
<reference evidence="4" key="1">
    <citation type="journal article" date="2020" name="Stud. Mycol.">
        <title>101 Dothideomycetes genomes: a test case for predicting lifestyles and emergence of pathogens.</title>
        <authorList>
            <person name="Haridas S."/>
            <person name="Albert R."/>
            <person name="Binder M."/>
            <person name="Bloem J."/>
            <person name="Labutti K."/>
            <person name="Salamov A."/>
            <person name="Andreopoulos B."/>
            <person name="Baker S."/>
            <person name="Barry K."/>
            <person name="Bills G."/>
            <person name="Bluhm B."/>
            <person name="Cannon C."/>
            <person name="Castanera R."/>
            <person name="Culley D."/>
            <person name="Daum C."/>
            <person name="Ezra D."/>
            <person name="Gonzalez J."/>
            <person name="Henrissat B."/>
            <person name="Kuo A."/>
            <person name="Liang C."/>
            <person name="Lipzen A."/>
            <person name="Lutzoni F."/>
            <person name="Magnuson J."/>
            <person name="Mondo S."/>
            <person name="Nolan M."/>
            <person name="Ohm R."/>
            <person name="Pangilinan J."/>
            <person name="Park H.-J."/>
            <person name="Ramirez L."/>
            <person name="Alfaro M."/>
            <person name="Sun H."/>
            <person name="Tritt A."/>
            <person name="Yoshinaga Y."/>
            <person name="Zwiers L.-H."/>
            <person name="Turgeon B."/>
            <person name="Goodwin S."/>
            <person name="Spatafora J."/>
            <person name="Crous P."/>
            <person name="Grigoriev I."/>
        </authorList>
    </citation>
    <scope>NUCLEOTIDE SEQUENCE</scope>
    <source>
        <strain evidence="4">CBS 119687</strain>
    </source>
</reference>
<dbReference type="OrthoDB" id="5296287at2759"/>
<keyword evidence="1" id="KW-0539">Nucleus</keyword>
<evidence type="ECO:0000313" key="5">
    <source>
        <dbReference type="Proteomes" id="UP000799771"/>
    </source>
</evidence>
<dbReference type="InterPro" id="IPR053230">
    <property type="entry name" value="Trans_reg_galc"/>
</dbReference>
<accession>A0A6A6AJ32</accession>
<name>A0A6A6AJ32_9PLEO</name>
<dbReference type="AlphaFoldDB" id="A0A6A6AJ32"/>
<organism evidence="4 5">
    <name type="scientific">Dothidotthia symphoricarpi CBS 119687</name>
    <dbReference type="NCBI Taxonomy" id="1392245"/>
    <lineage>
        <taxon>Eukaryota</taxon>
        <taxon>Fungi</taxon>
        <taxon>Dikarya</taxon>
        <taxon>Ascomycota</taxon>
        <taxon>Pezizomycotina</taxon>
        <taxon>Dothideomycetes</taxon>
        <taxon>Pleosporomycetidae</taxon>
        <taxon>Pleosporales</taxon>
        <taxon>Dothidotthiaceae</taxon>
        <taxon>Dothidotthia</taxon>
    </lineage>
</organism>
<gene>
    <name evidence="4" type="ORF">P153DRAFT_211176</name>
</gene>